<gene>
    <name evidence="2" type="ORF">DXH95_08345</name>
</gene>
<evidence type="ECO:0000313" key="2">
    <source>
        <dbReference type="EMBL" id="RDV07353.1"/>
    </source>
</evidence>
<dbReference type="RefSeq" id="WP_115548897.1">
    <property type="nucleotide sequence ID" value="NZ_QRGP01000001.1"/>
</dbReference>
<proteinExistence type="predicted"/>
<evidence type="ECO:0000313" key="3">
    <source>
        <dbReference type="Proteomes" id="UP000263833"/>
    </source>
</evidence>
<protein>
    <submittedName>
        <fullName evidence="2">Uncharacterized protein</fullName>
    </submittedName>
</protein>
<comment type="caution">
    <text evidence="2">The sequence shown here is derived from an EMBL/GenBank/DDBJ whole genome shotgun (WGS) entry which is preliminary data.</text>
</comment>
<dbReference type="Proteomes" id="UP000263833">
    <property type="component" value="Unassembled WGS sequence"/>
</dbReference>
<keyword evidence="1" id="KW-0732">Signal</keyword>
<sequence>MRSNRVMLFAALAVLGTHSAFAQNVQWASKQADDAAVTSAAVHGQPDGISTAVGFYNSVYVRDFKAGKVGAAQLEKAMKLPAGELGKWDLIVFESEAPGSGAFFDGSMWMVQDMQKMVSTVYDSRTRASVPGTGSGWSFKTGRMTMAEFKAIYPGPRVMADAAWLLIKFPSVVEKTSPNLAVWMGGGPIPSPDDNMPTPDAIGVIR</sequence>
<dbReference type="AlphaFoldDB" id="A0A371BIZ9"/>
<reference evidence="3" key="1">
    <citation type="submission" date="2018-08" db="EMBL/GenBank/DDBJ databases">
        <authorList>
            <person name="Kim S.-J."/>
            <person name="Jung G.-Y."/>
        </authorList>
    </citation>
    <scope>NUCLEOTIDE SEQUENCE [LARGE SCALE GENOMIC DNA]</scope>
    <source>
        <strain evidence="3">GY_G</strain>
    </source>
</reference>
<organism evidence="2 3">
    <name type="scientific">Sphingorhabdus pulchriflava</name>
    <dbReference type="NCBI Taxonomy" id="2292257"/>
    <lineage>
        <taxon>Bacteria</taxon>
        <taxon>Pseudomonadati</taxon>
        <taxon>Pseudomonadota</taxon>
        <taxon>Alphaproteobacteria</taxon>
        <taxon>Sphingomonadales</taxon>
        <taxon>Sphingomonadaceae</taxon>
        <taxon>Sphingorhabdus</taxon>
    </lineage>
</organism>
<name>A0A371BIZ9_9SPHN</name>
<keyword evidence="3" id="KW-1185">Reference proteome</keyword>
<feature type="signal peptide" evidence="1">
    <location>
        <begin position="1"/>
        <end position="22"/>
    </location>
</feature>
<evidence type="ECO:0000256" key="1">
    <source>
        <dbReference type="SAM" id="SignalP"/>
    </source>
</evidence>
<feature type="chain" id="PRO_5016877654" evidence="1">
    <location>
        <begin position="23"/>
        <end position="206"/>
    </location>
</feature>
<accession>A0A371BIZ9</accession>
<dbReference type="OrthoDB" id="7860636at2"/>
<dbReference type="EMBL" id="QRGP01000001">
    <property type="protein sequence ID" value="RDV07353.1"/>
    <property type="molecule type" value="Genomic_DNA"/>
</dbReference>